<name>A0A4S3TII4_9EURY</name>
<proteinExistence type="predicted"/>
<protein>
    <submittedName>
        <fullName evidence="1">Uncharacterized protein</fullName>
    </submittedName>
</protein>
<evidence type="ECO:0000313" key="1">
    <source>
        <dbReference type="EMBL" id="THE63756.1"/>
    </source>
</evidence>
<keyword evidence="2" id="KW-1185">Reference proteome</keyword>
<gene>
    <name evidence="1" type="ORF">D8Y22_15535</name>
</gene>
<accession>A0A4S3TII4</accession>
<dbReference type="Proteomes" id="UP000318864">
    <property type="component" value="Unassembled WGS sequence"/>
</dbReference>
<organism evidence="1 2">
    <name type="scientific">Salinadaptatus halalkaliphilus</name>
    <dbReference type="NCBI Taxonomy" id="2419781"/>
    <lineage>
        <taxon>Archaea</taxon>
        <taxon>Methanobacteriati</taxon>
        <taxon>Methanobacteriota</taxon>
        <taxon>Stenosarchaea group</taxon>
        <taxon>Halobacteria</taxon>
        <taxon>Halobacteriales</taxon>
        <taxon>Natrialbaceae</taxon>
        <taxon>Salinadaptatus</taxon>
    </lineage>
</organism>
<dbReference type="EMBL" id="RBZW01000055">
    <property type="protein sequence ID" value="THE63756.1"/>
    <property type="molecule type" value="Genomic_DNA"/>
</dbReference>
<dbReference type="RefSeq" id="WP_141465597.1">
    <property type="nucleotide sequence ID" value="NZ_RBZW01000055.1"/>
</dbReference>
<dbReference type="AlphaFoldDB" id="A0A4S3TII4"/>
<evidence type="ECO:0000313" key="2">
    <source>
        <dbReference type="Proteomes" id="UP000318864"/>
    </source>
</evidence>
<dbReference type="OrthoDB" id="381547at2157"/>
<comment type="caution">
    <text evidence="1">The sequence shown here is derived from an EMBL/GenBank/DDBJ whole genome shotgun (WGS) entry which is preliminary data.</text>
</comment>
<sequence length="70" mass="7885">MGGDANTDIEQMMTAVVVEYLERDLVTPEGRRRAQRHLTNDEPAAALDLVLEDNKRNRPEDTVICSESID</sequence>
<reference evidence="1 2" key="1">
    <citation type="submission" date="2018-10" db="EMBL/GenBank/DDBJ databases">
        <title>Natronolimnobius sp. XQ-INN 246 isolated from Inner Mongolia Autonomous Region of China.</title>
        <authorList>
            <person name="Xue Q."/>
        </authorList>
    </citation>
    <scope>NUCLEOTIDE SEQUENCE [LARGE SCALE GENOMIC DNA]</scope>
    <source>
        <strain evidence="1 2">XQ-INN 246</strain>
    </source>
</reference>